<evidence type="ECO:0000313" key="2">
    <source>
        <dbReference type="EMBL" id="MBB4741249.1"/>
    </source>
</evidence>
<dbReference type="InterPro" id="IPR021401">
    <property type="entry name" value="DUF3040"/>
</dbReference>
<dbReference type="Proteomes" id="UP000546162">
    <property type="component" value="Unassembled WGS sequence"/>
</dbReference>
<keyword evidence="1" id="KW-0812">Transmembrane</keyword>
<gene>
    <name evidence="2" type="ORF">BJY16_004708</name>
</gene>
<keyword evidence="1" id="KW-0472">Membrane</keyword>
<feature type="transmembrane region" description="Helical" evidence="1">
    <location>
        <begin position="63"/>
        <end position="81"/>
    </location>
</feature>
<organism evidence="2 3">
    <name type="scientific">Actinoplanes octamycinicus</name>
    <dbReference type="NCBI Taxonomy" id="135948"/>
    <lineage>
        <taxon>Bacteria</taxon>
        <taxon>Bacillati</taxon>
        <taxon>Actinomycetota</taxon>
        <taxon>Actinomycetes</taxon>
        <taxon>Micromonosporales</taxon>
        <taxon>Micromonosporaceae</taxon>
        <taxon>Actinoplanes</taxon>
    </lineage>
</organism>
<keyword evidence="3" id="KW-1185">Reference proteome</keyword>
<evidence type="ECO:0008006" key="4">
    <source>
        <dbReference type="Google" id="ProtNLM"/>
    </source>
</evidence>
<keyword evidence="1" id="KW-1133">Transmembrane helix</keyword>
<evidence type="ECO:0000256" key="1">
    <source>
        <dbReference type="SAM" id="Phobius"/>
    </source>
</evidence>
<comment type="caution">
    <text evidence="2">The sequence shown here is derived from an EMBL/GenBank/DDBJ whole genome shotgun (WGS) entry which is preliminary data.</text>
</comment>
<accession>A0A7W7GZM4</accession>
<proteinExistence type="predicted"/>
<dbReference type="Pfam" id="PF11239">
    <property type="entry name" value="DUF3040"/>
    <property type="match status" value="1"/>
</dbReference>
<sequence>MLEEKDRRVLADIEQHLSAGDPAFARRMRADAVPACPFPTVSMLCVGTFLSIPFLALFLGPRAVLILLTVTAVLVMTVLLSRSFGVDRR</sequence>
<dbReference type="RefSeq" id="WP_185041755.1">
    <property type="nucleotide sequence ID" value="NZ_BAABFG010000005.1"/>
</dbReference>
<dbReference type="AlphaFoldDB" id="A0A7W7GZM4"/>
<protein>
    <recommendedName>
        <fullName evidence="4">DUF3040 family protein</fullName>
    </recommendedName>
</protein>
<evidence type="ECO:0000313" key="3">
    <source>
        <dbReference type="Proteomes" id="UP000546162"/>
    </source>
</evidence>
<name>A0A7W7GZM4_9ACTN</name>
<feature type="transmembrane region" description="Helical" evidence="1">
    <location>
        <begin position="36"/>
        <end position="57"/>
    </location>
</feature>
<reference evidence="2 3" key="1">
    <citation type="submission" date="2020-08" db="EMBL/GenBank/DDBJ databases">
        <title>Sequencing the genomes of 1000 actinobacteria strains.</title>
        <authorList>
            <person name="Klenk H.-P."/>
        </authorList>
    </citation>
    <scope>NUCLEOTIDE SEQUENCE [LARGE SCALE GENOMIC DNA]</scope>
    <source>
        <strain evidence="2 3">DSM 45809</strain>
    </source>
</reference>
<dbReference type="EMBL" id="JACHNB010000001">
    <property type="protein sequence ID" value="MBB4741249.1"/>
    <property type="molecule type" value="Genomic_DNA"/>
</dbReference>